<name>A0A1M4VMJ3_9LACT</name>
<dbReference type="STRING" id="1121025.SAMN02745249_00967"/>
<dbReference type="RefSeq" id="WP_073297152.1">
    <property type="nucleotide sequence ID" value="NZ_FQUF01000012.1"/>
</dbReference>
<reference evidence="1 2" key="1">
    <citation type="submission" date="2016-11" db="EMBL/GenBank/DDBJ databases">
        <authorList>
            <person name="Jaros S."/>
            <person name="Januszkiewicz K."/>
            <person name="Wedrychowicz H."/>
        </authorList>
    </citation>
    <scope>NUCLEOTIDE SEQUENCE [LARGE SCALE GENOMIC DNA]</scope>
    <source>
        <strain evidence="1 2">DSM 15692</strain>
    </source>
</reference>
<gene>
    <name evidence="1" type="ORF">SAMN02745249_00967</name>
</gene>
<evidence type="ECO:0000313" key="2">
    <source>
        <dbReference type="Proteomes" id="UP000184128"/>
    </source>
</evidence>
<dbReference type="Pfam" id="PF11148">
    <property type="entry name" value="DUF2922"/>
    <property type="match status" value="1"/>
</dbReference>
<sequence length="79" mass="8988">MNESYNLELLFENEEGKARKITIRRPLDGLTEEVVSPVMQAIVDSDLFDDEGLDRYAVASSARYVRTTVDEVFTTAEEK</sequence>
<dbReference type="AlphaFoldDB" id="A0A1M4VMJ3"/>
<evidence type="ECO:0008006" key="3">
    <source>
        <dbReference type="Google" id="ProtNLM"/>
    </source>
</evidence>
<accession>A0A1M4VMJ3</accession>
<proteinExistence type="predicted"/>
<evidence type="ECO:0000313" key="1">
    <source>
        <dbReference type="EMBL" id="SHE70291.1"/>
    </source>
</evidence>
<dbReference type="EMBL" id="FQUF01000012">
    <property type="protein sequence ID" value="SHE70291.1"/>
    <property type="molecule type" value="Genomic_DNA"/>
</dbReference>
<dbReference type="Proteomes" id="UP000184128">
    <property type="component" value="Unassembled WGS sequence"/>
</dbReference>
<protein>
    <recommendedName>
        <fullName evidence="3">DUF2922 domain-containing protein</fullName>
    </recommendedName>
</protein>
<dbReference type="OrthoDB" id="2454247at2"/>
<organism evidence="1 2">
    <name type="scientific">Atopostipes suicloacalis DSM 15692</name>
    <dbReference type="NCBI Taxonomy" id="1121025"/>
    <lineage>
        <taxon>Bacteria</taxon>
        <taxon>Bacillati</taxon>
        <taxon>Bacillota</taxon>
        <taxon>Bacilli</taxon>
        <taxon>Lactobacillales</taxon>
        <taxon>Carnobacteriaceae</taxon>
        <taxon>Atopostipes</taxon>
    </lineage>
</organism>
<keyword evidence="2" id="KW-1185">Reference proteome</keyword>
<dbReference type="InterPro" id="IPR021321">
    <property type="entry name" value="DUF2922"/>
</dbReference>